<dbReference type="Pfam" id="PF03568">
    <property type="entry name" value="Separin_C"/>
    <property type="match status" value="2"/>
</dbReference>
<feature type="compositionally biased region" description="Low complexity" evidence="5">
    <location>
        <begin position="217"/>
        <end position="237"/>
    </location>
</feature>
<evidence type="ECO:0000313" key="7">
    <source>
        <dbReference type="EMBL" id="RUP49849.1"/>
    </source>
</evidence>
<keyword evidence="4" id="KW-0159">Chromosome partition</keyword>
<proteinExistence type="predicted"/>
<dbReference type="InterPro" id="IPR011990">
    <property type="entry name" value="TPR-like_helical_dom_sf"/>
</dbReference>
<dbReference type="GO" id="GO:0072686">
    <property type="term" value="C:mitotic spindle"/>
    <property type="evidence" value="ECO:0007669"/>
    <property type="project" value="TreeGrafter"/>
</dbReference>
<keyword evidence="8" id="KW-1185">Reference proteome</keyword>
<dbReference type="Proteomes" id="UP000268093">
    <property type="component" value="Unassembled WGS sequence"/>
</dbReference>
<comment type="caution">
    <text evidence="7">The sequence shown here is derived from an EMBL/GenBank/DDBJ whole genome shotgun (WGS) entry which is preliminary data.</text>
</comment>
<dbReference type="GO" id="GO:0005634">
    <property type="term" value="C:nucleus"/>
    <property type="evidence" value="ECO:0007669"/>
    <property type="project" value="InterPro"/>
</dbReference>
<dbReference type="GO" id="GO:0006508">
    <property type="term" value="P:proteolysis"/>
    <property type="evidence" value="ECO:0007669"/>
    <property type="project" value="InterPro"/>
</dbReference>
<dbReference type="InterPro" id="IPR030397">
    <property type="entry name" value="SEPARIN_core_dom"/>
</dbReference>
<feature type="domain" description="Peptidase C50" evidence="6">
    <location>
        <begin position="1978"/>
        <end position="2100"/>
    </location>
</feature>
<reference evidence="7 8" key="1">
    <citation type="journal article" date="2018" name="New Phytol.">
        <title>Phylogenomics of Endogonaceae and evolution of mycorrhizas within Mucoromycota.</title>
        <authorList>
            <person name="Chang Y."/>
            <person name="Desiro A."/>
            <person name="Na H."/>
            <person name="Sandor L."/>
            <person name="Lipzen A."/>
            <person name="Clum A."/>
            <person name="Barry K."/>
            <person name="Grigoriev I.V."/>
            <person name="Martin F.M."/>
            <person name="Stajich J.E."/>
            <person name="Smith M.E."/>
            <person name="Bonito G."/>
            <person name="Spatafora J.W."/>
        </authorList>
    </citation>
    <scope>NUCLEOTIDE SEQUENCE [LARGE SCALE GENOMIC DNA]</scope>
    <source>
        <strain evidence="7 8">GMNB39</strain>
    </source>
</reference>
<accession>A0A433DGA7</accession>
<dbReference type="GO" id="GO:0005737">
    <property type="term" value="C:cytoplasm"/>
    <property type="evidence" value="ECO:0007669"/>
    <property type="project" value="TreeGrafter"/>
</dbReference>
<gene>
    <name evidence="7" type="ORF">BC936DRAFT_141256</name>
</gene>
<evidence type="ECO:0000259" key="6">
    <source>
        <dbReference type="PROSITE" id="PS51700"/>
    </source>
</evidence>
<dbReference type="InterPro" id="IPR005314">
    <property type="entry name" value="Peptidase_C50"/>
</dbReference>
<dbReference type="SMART" id="SM00028">
    <property type="entry name" value="TPR"/>
    <property type="match status" value="4"/>
</dbReference>
<dbReference type="EMBL" id="RBNI01001913">
    <property type="protein sequence ID" value="RUP49849.1"/>
    <property type="molecule type" value="Genomic_DNA"/>
</dbReference>
<organism evidence="7 8">
    <name type="scientific">Jimgerdemannia flammicorona</name>
    <dbReference type="NCBI Taxonomy" id="994334"/>
    <lineage>
        <taxon>Eukaryota</taxon>
        <taxon>Fungi</taxon>
        <taxon>Fungi incertae sedis</taxon>
        <taxon>Mucoromycota</taxon>
        <taxon>Mucoromycotina</taxon>
        <taxon>Endogonomycetes</taxon>
        <taxon>Endogonales</taxon>
        <taxon>Endogonaceae</taxon>
        <taxon>Jimgerdemannia</taxon>
    </lineage>
</organism>
<dbReference type="GO" id="GO:0051307">
    <property type="term" value="P:meiotic chromosome separation"/>
    <property type="evidence" value="ECO:0007669"/>
    <property type="project" value="TreeGrafter"/>
</dbReference>
<keyword evidence="3" id="KW-0378">Hydrolase</keyword>
<feature type="region of interest" description="Disordered" evidence="5">
    <location>
        <begin position="217"/>
        <end position="251"/>
    </location>
</feature>
<dbReference type="PANTHER" id="PTHR12792:SF0">
    <property type="entry name" value="SEPARIN"/>
    <property type="match status" value="1"/>
</dbReference>
<dbReference type="GO" id="GO:0044732">
    <property type="term" value="C:mitotic spindle pole body"/>
    <property type="evidence" value="ECO:0007669"/>
    <property type="project" value="TreeGrafter"/>
</dbReference>
<dbReference type="PROSITE" id="PS51700">
    <property type="entry name" value="SEPARIN"/>
    <property type="match status" value="1"/>
</dbReference>
<dbReference type="InterPro" id="IPR019734">
    <property type="entry name" value="TPR_rpt"/>
</dbReference>
<dbReference type="PANTHER" id="PTHR12792">
    <property type="entry name" value="EXTRA SPINDLE POLES 1-RELATED"/>
    <property type="match status" value="1"/>
</dbReference>
<dbReference type="SUPFAM" id="SSF48452">
    <property type="entry name" value="TPR-like"/>
    <property type="match status" value="1"/>
</dbReference>
<evidence type="ECO:0000256" key="4">
    <source>
        <dbReference type="ARBA" id="ARBA00022829"/>
    </source>
</evidence>
<comment type="catalytic activity">
    <reaction evidence="1">
        <text>All bonds known to be hydrolyzed by this endopeptidase have arginine in P1 and an acidic residue in P4. P6 is often occupied by an acidic residue or by a hydroxy-amino-acid residue, the phosphorylation of which enhances cleavage.</text>
        <dbReference type="EC" id="3.4.22.49"/>
    </reaction>
</comment>
<evidence type="ECO:0000256" key="3">
    <source>
        <dbReference type="ARBA" id="ARBA00022801"/>
    </source>
</evidence>
<dbReference type="Gene3D" id="1.25.40.10">
    <property type="entry name" value="Tetratricopeptide repeat domain"/>
    <property type="match status" value="1"/>
</dbReference>
<protein>
    <recommendedName>
        <fullName evidence="2">separase</fullName>
        <ecNumber evidence="2">3.4.22.49</ecNumber>
    </recommendedName>
</protein>
<name>A0A433DGA7_9FUNG</name>
<dbReference type="EC" id="3.4.22.49" evidence="2"/>
<sequence>MTAAESPESLLAALADTAKCTPLLSERVRAFLVQPFLDSSTITSISTKSTTAKRTTSKATAMKMKSNADGEAKKLTTQLAPLAMRIINQNLQTMSRVLASSPDPRNNSSTMALEGRPQALIQCLVDTSFHAVAALQCMELYLAIKRLDIEKAMSNVITKTIELGMVRDNKKKSRFWNDIHDRALQELSCLRKRLVKLVTPSALPVENLRELEIKSARTSKSTTKSSTTASKTTISKAVPAAPVPSGSRQLTTRIKDPHKGVNAGDSICDKYKPLFSFPLEAELTDQATLLLILACQLNALRCWLELEKGTLIKYVPFLLDQQGNPHDWCLRLREMDKTVAVKQFDAFYRVLNKAATNVQVFYDDGPAHALDLRNRALVLAVDSGAHNVATICDQFLKTCVMFERSLMPLIIPNVDNSEECGKVLALCEYLATNACKANDFDVAIETLESFSLKIMPIGGGTGNTMSLRTLLQSSFAQLSIVSVILDRILLDGRGTDDISRMERAAASMHFLIKALKPTDDILSPIVLTATTKLLKGIDLLRRSCTNVLDGMEKKSELQAKQEKQDIFKTPKAPSKRAKPEVDESRWLDVSPVVMELLAFGVDFAELILRKRGGQYKNTSQADTHFNAQKTSLIAIDALTLLSRMTFDIDDESSQSKAEAYLKRADRICGVTESWDGWRWVSGAYYNIGGALYKQSLFKRAISSLSRSCDLLAKYVGHTQKFKSSAIGLEGDLDESRSQLCKRFEILAISFQKIGGVEDAKRVLERAISCLPLAKIEYFAMHLDQEPAAVAAQRLPALPKLIDRYLRLAIMDASLLDGFKYPHAILANQDLPLTGMGGIMEYELGVLKSLSHKVDLGDRQMEIVDSLLELYNAQSYPIRRARILLEKVKLVRSGSKYIERDSRFARLLAEKSVELLKTENYGDDSELLKLRKHYLALAYSWIGICCHEACESATKKFRMALQLWKSVLRIPPICSGGQPSNETIANTRAQVDDVERLFGHLHFLADFFGVVDQPINQILTLRLMLRVNNGLRYTCEENHADSICAYTTIGHAYVGLGYTGKAGLAFSQAKLLLEGSSCPDKARLQWMLGYSHYLCSIGNSDKSEQIFNDTKKIADARNSVSNGKTSSKLSQTRAQENILLADASLTRSDIALRMGLLDKAIEDATKSLRLLKRVTSSLIRRARQILDQPDKLPNPFLVDSEQGAEDVVLADKENQSTVDSVVELAMQQSQWDVAKRLLDCFSRLGNLYIIRGSAREAEYFFNQGLALARSINASATVSRFLASLAELEYRRYRWEESELNLKQAVDCQGKENLFAREQADLKIRAGDLDLRQEIYDQALLFYDDAEGILTAMMDETFILSLENVQSSDDQTPRETRLAKFPGTPTAPATPRKLEDGVEFECYVLDYMKSEVFCRKGECHYQTWFCYCLLPLCDLMFGGIFGILSGWILSKQGKLPEARELLNRLAVIRPQSSNEVEYHFTSAKIMMLGVLEELSRHPIFGMIQDSVLLSPQLGNFSTEKIVRNSKKGGQRSSQELQRDIEVTLRHLTDAYNKGFCCANSQLIYETCMTLVFTHMMKACCFDADKLDTNRVAIISAYYLEMSKGVSIRREMISCLEEKLRVKSSCDDLIWPKGFLDDDANSENSWSSDSSSEANPEWHREHLNELLQAYNHEGIADETAFRKQFIDILPPHWIACSISIDIEKGDMYIVRMRVSEVPIVLRLPLKRQATREGEEGFGYTGALEELSAILENSNETTQVGKNCKTRDEKLAWWKTRKELDDRMKDLLESIQSTWLGGFKGALSADCVIDTKALEKFKATIELLALKAASSRTSSKPKMLEVDREMCKIFVQLGSSPDSDDLEDVVYFLLDAYQYNGVAIAYDEIDIDQITDDFKDALAEYHHNLKDCITDNVARHPQHVILILDKNSQMLPWESLPILRQQPVSRLPSLSFLRDRILFANAAHLAQGARESSHWRDYRIDQRKTSYVLNPSQDLKNTQVEFEVYLGRFDDWGGIVGRAPSGMECENALKNQDLYMYVVSHSHSDKKDGIYSITHIMCLSLCSYFGHSGGEQYIRGYQVRQLDRCAVTLLMGCSSGCLKPAGEFDPYGNALNYIMAGCPALVANLWDVTDKDIDRFSKALFRHWGLEPDGFDDDSRPDVSLVEAVALSRDECHLKYLIGSAPVVYGIPAYLS</sequence>
<dbReference type="GO" id="GO:0004197">
    <property type="term" value="F:cysteine-type endopeptidase activity"/>
    <property type="evidence" value="ECO:0007669"/>
    <property type="project" value="InterPro"/>
</dbReference>
<evidence type="ECO:0000256" key="5">
    <source>
        <dbReference type="SAM" id="MobiDB-lite"/>
    </source>
</evidence>
<dbReference type="OrthoDB" id="10255632at2759"/>
<evidence type="ECO:0000313" key="8">
    <source>
        <dbReference type="Proteomes" id="UP000268093"/>
    </source>
</evidence>
<evidence type="ECO:0000256" key="1">
    <source>
        <dbReference type="ARBA" id="ARBA00000451"/>
    </source>
</evidence>
<evidence type="ECO:0000256" key="2">
    <source>
        <dbReference type="ARBA" id="ARBA00012489"/>
    </source>
</evidence>